<dbReference type="InterPro" id="IPR012859">
    <property type="entry name" value="Pilin_N_archaeal"/>
</dbReference>
<dbReference type="Proteomes" id="UP000826709">
    <property type="component" value="Chromosome"/>
</dbReference>
<accession>A0A8G1EHI9</accession>
<evidence type="ECO:0000259" key="2">
    <source>
        <dbReference type="Pfam" id="PF07790"/>
    </source>
</evidence>
<name>A0A8G1EHI9_9EURY</name>
<evidence type="ECO:0000313" key="3">
    <source>
        <dbReference type="EMBL" id="QYZ80324.1"/>
    </source>
</evidence>
<dbReference type="RefSeq" id="WP_220681636.1">
    <property type="nucleotide sequence ID" value="NZ_CP037968.1"/>
</dbReference>
<feature type="transmembrane region" description="Helical" evidence="1">
    <location>
        <begin position="6"/>
        <end position="31"/>
    </location>
</feature>
<reference evidence="3" key="1">
    <citation type="journal article" date="2005" name="Int. J. Syst. Evol. Microbiol.">
        <title>Methanofollis formosanus sp. nov., isolated from a fish pond.</title>
        <authorList>
            <person name="Wu S.Y."/>
            <person name="Chen S.C."/>
            <person name="Lai M.C."/>
        </authorList>
    </citation>
    <scope>NUCLEOTIDE SEQUENCE</scope>
    <source>
        <strain evidence="3">ML15</strain>
    </source>
</reference>
<dbReference type="Pfam" id="PF07790">
    <property type="entry name" value="Pilin_N"/>
    <property type="match status" value="1"/>
</dbReference>
<dbReference type="EMBL" id="CP037968">
    <property type="protein sequence ID" value="QYZ80324.1"/>
    <property type="molecule type" value="Genomic_DNA"/>
</dbReference>
<reference evidence="3" key="2">
    <citation type="submission" date="2019-03" db="EMBL/GenBank/DDBJ databases">
        <authorList>
            <person name="Chen S.-C."/>
            <person name="Wu S.-Y."/>
            <person name="Lai M.-C."/>
        </authorList>
    </citation>
    <scope>NUCLEOTIDE SEQUENCE</scope>
    <source>
        <strain evidence="3">ML15</strain>
    </source>
</reference>
<evidence type="ECO:0000313" key="4">
    <source>
        <dbReference type="Proteomes" id="UP000826709"/>
    </source>
</evidence>
<keyword evidence="1" id="KW-1133">Transmembrane helix</keyword>
<feature type="domain" description="Archaeal Type IV pilin N-terminal" evidence="2">
    <location>
        <begin position="6"/>
        <end position="78"/>
    </location>
</feature>
<keyword evidence="1" id="KW-0472">Membrane</keyword>
<keyword evidence="4" id="KW-1185">Reference proteome</keyword>
<dbReference type="AlphaFoldDB" id="A0A8G1EHI9"/>
<evidence type="ECO:0000256" key="1">
    <source>
        <dbReference type="SAM" id="Phobius"/>
    </source>
</evidence>
<protein>
    <submittedName>
        <fullName evidence="3">Type IV pilin</fullName>
    </submittedName>
</protein>
<proteinExistence type="predicted"/>
<keyword evidence="1" id="KW-0812">Transmembrane</keyword>
<dbReference type="OrthoDB" id="111790at2157"/>
<organism evidence="3 4">
    <name type="scientific">Methanofollis formosanus</name>
    <dbReference type="NCBI Taxonomy" id="299308"/>
    <lineage>
        <taxon>Archaea</taxon>
        <taxon>Methanobacteriati</taxon>
        <taxon>Methanobacteriota</taxon>
        <taxon>Stenosarchaea group</taxon>
        <taxon>Methanomicrobia</taxon>
        <taxon>Methanomicrobiales</taxon>
        <taxon>Methanomicrobiaceae</taxon>
        <taxon>Methanofollis</taxon>
    </lineage>
</organism>
<gene>
    <name evidence="3" type="ORF">E2N92_13240</name>
</gene>
<sequence>MRNDAAVSPVVGTMILLTVVIILAAVVAAFAGGAAEVQQAAPEAEVAVYPAGSGDDVVLVFEHRGGDAVRTEDVKINTWVHLPDGGLAASAHTALSNRSACGDSRVRLPAVPGDAPSDTREFGKAVWRPGMIAVTGDTAATAAFLGLGDATFRECVEKEAVLEVELLHLPSGTVMQKSTMLLKEG</sequence>
<dbReference type="KEGG" id="mfk:E2N92_13240"/>